<comment type="caution">
    <text evidence="1">The sequence shown here is derived from an EMBL/GenBank/DDBJ whole genome shotgun (WGS) entry which is preliminary data.</text>
</comment>
<proteinExistence type="predicted"/>
<sequence length="118" mass="13412">MTRYTFRTTHLHKQGAQPAVLWAFFSLVRFTHYTCFPDDFTTPHATSLSRASAFGVFTHPAYNTQPSVQPYISKLLVPGTGNRKTTLQSRVYTFFSPWVDRISSPQQPRNEAIISDGI</sequence>
<dbReference type="EMBL" id="WIGO01000011">
    <property type="protein sequence ID" value="KAF6839699.1"/>
    <property type="molecule type" value="Genomic_DNA"/>
</dbReference>
<dbReference type="Proteomes" id="UP000654918">
    <property type="component" value="Unassembled WGS sequence"/>
</dbReference>
<dbReference type="AlphaFoldDB" id="A0A8H6KXX7"/>
<protein>
    <submittedName>
        <fullName evidence="1">Uncharacterized protein</fullName>
    </submittedName>
</protein>
<gene>
    <name evidence="1" type="ORF">CPLU01_01571</name>
</gene>
<evidence type="ECO:0000313" key="1">
    <source>
        <dbReference type="EMBL" id="KAF6839699.1"/>
    </source>
</evidence>
<keyword evidence="2" id="KW-1185">Reference proteome</keyword>
<evidence type="ECO:0000313" key="2">
    <source>
        <dbReference type="Proteomes" id="UP000654918"/>
    </source>
</evidence>
<reference evidence="1" key="1">
    <citation type="journal article" date="2020" name="Phytopathology">
        <title>Genome Sequence Resources of Colletotrichum truncatum, C. plurivorum, C. musicola, and C. sojae: Four Species Pathogenic to Soybean (Glycine max).</title>
        <authorList>
            <person name="Rogerio F."/>
            <person name="Boufleur T.R."/>
            <person name="Ciampi-Guillardi M."/>
            <person name="Sukno S.A."/>
            <person name="Thon M.R."/>
            <person name="Massola Junior N.S."/>
            <person name="Baroncelli R."/>
        </authorList>
    </citation>
    <scope>NUCLEOTIDE SEQUENCE</scope>
    <source>
        <strain evidence="1">LFN00145</strain>
    </source>
</reference>
<accession>A0A8H6KXX7</accession>
<organism evidence="1 2">
    <name type="scientific">Colletotrichum plurivorum</name>
    <dbReference type="NCBI Taxonomy" id="2175906"/>
    <lineage>
        <taxon>Eukaryota</taxon>
        <taxon>Fungi</taxon>
        <taxon>Dikarya</taxon>
        <taxon>Ascomycota</taxon>
        <taxon>Pezizomycotina</taxon>
        <taxon>Sordariomycetes</taxon>
        <taxon>Hypocreomycetidae</taxon>
        <taxon>Glomerellales</taxon>
        <taxon>Glomerellaceae</taxon>
        <taxon>Colletotrichum</taxon>
        <taxon>Colletotrichum orchidearum species complex</taxon>
    </lineage>
</organism>
<name>A0A8H6KXX7_9PEZI</name>